<dbReference type="STRING" id="1802525.A2975_03295"/>
<protein>
    <recommendedName>
        <fullName evidence="1">PIN domain-containing protein</fullName>
    </recommendedName>
</protein>
<dbReference type="Gene3D" id="3.40.50.1010">
    <property type="entry name" value="5'-nuclease"/>
    <property type="match status" value="1"/>
</dbReference>
<dbReference type="EMBL" id="MGHL01000006">
    <property type="protein sequence ID" value="OGM70075.1"/>
    <property type="molecule type" value="Genomic_DNA"/>
</dbReference>
<evidence type="ECO:0000313" key="3">
    <source>
        <dbReference type="Proteomes" id="UP000178429"/>
    </source>
</evidence>
<proteinExistence type="predicted"/>
<dbReference type="InterPro" id="IPR002716">
    <property type="entry name" value="PIN_dom"/>
</dbReference>
<reference evidence="2 3" key="1">
    <citation type="journal article" date="2016" name="Nat. Commun.">
        <title>Thousands of microbial genomes shed light on interconnected biogeochemical processes in an aquifer system.</title>
        <authorList>
            <person name="Anantharaman K."/>
            <person name="Brown C.T."/>
            <person name="Hug L.A."/>
            <person name="Sharon I."/>
            <person name="Castelle C.J."/>
            <person name="Probst A.J."/>
            <person name="Thomas B.C."/>
            <person name="Singh A."/>
            <person name="Wilkins M.J."/>
            <person name="Karaoz U."/>
            <person name="Brodie E.L."/>
            <person name="Williams K.H."/>
            <person name="Hubbard S.S."/>
            <person name="Banfield J.F."/>
        </authorList>
    </citation>
    <scope>NUCLEOTIDE SEQUENCE [LARGE SCALE GENOMIC DNA]</scope>
</reference>
<evidence type="ECO:0000259" key="1">
    <source>
        <dbReference type="Pfam" id="PF01850"/>
    </source>
</evidence>
<dbReference type="SUPFAM" id="SSF88723">
    <property type="entry name" value="PIN domain-like"/>
    <property type="match status" value="1"/>
</dbReference>
<dbReference type="Pfam" id="PF01850">
    <property type="entry name" value="PIN"/>
    <property type="match status" value="1"/>
</dbReference>
<comment type="caution">
    <text evidence="2">The sequence shown here is derived from an EMBL/GenBank/DDBJ whole genome shotgun (WGS) entry which is preliminary data.</text>
</comment>
<dbReference type="InterPro" id="IPR029060">
    <property type="entry name" value="PIN-like_dom_sf"/>
</dbReference>
<dbReference type="PANTHER" id="PTHR42188:SF1">
    <property type="entry name" value="23S RRNA-SPECIFIC ENDONUCLEASE VAPC20"/>
    <property type="match status" value="1"/>
</dbReference>
<organism evidence="2 3">
    <name type="scientific">Candidatus Woesebacteria bacterium RIFCSPLOWO2_01_FULL_44_14</name>
    <dbReference type="NCBI Taxonomy" id="1802525"/>
    <lineage>
        <taxon>Bacteria</taxon>
        <taxon>Candidatus Woeseibacteriota</taxon>
    </lineage>
</organism>
<evidence type="ECO:0000313" key="2">
    <source>
        <dbReference type="EMBL" id="OGM70075.1"/>
    </source>
</evidence>
<dbReference type="AlphaFoldDB" id="A0A1F8C377"/>
<feature type="domain" description="PIN" evidence="1">
    <location>
        <begin position="4"/>
        <end position="131"/>
    </location>
</feature>
<gene>
    <name evidence="2" type="ORF">A2975_03295</name>
</gene>
<dbReference type="InterPro" id="IPR039018">
    <property type="entry name" value="VapC20-like"/>
</dbReference>
<dbReference type="Proteomes" id="UP000178429">
    <property type="component" value="Unassembled WGS sequence"/>
</dbReference>
<accession>A0A1F8C377</accession>
<dbReference type="GO" id="GO:0004521">
    <property type="term" value="F:RNA endonuclease activity"/>
    <property type="evidence" value="ECO:0007669"/>
    <property type="project" value="InterPro"/>
</dbReference>
<sequence length="135" mass="16037">MKNIFVDTGPFQALNDKNDQYRVRAINVFNKFQNHALNYHTTDYILDEVYTGLLIKSGYQAALHFEKFFSKANYNLVHITPELFSRTKEAFRRFNKDKKWSFTDCTSYVVMKELKIKTAFTFDNNFEQMGFEILT</sequence>
<dbReference type="PANTHER" id="PTHR42188">
    <property type="entry name" value="23S RRNA-SPECIFIC ENDONUCLEASE VAPC20"/>
    <property type="match status" value="1"/>
</dbReference>
<name>A0A1F8C377_9BACT</name>
<dbReference type="GO" id="GO:0016075">
    <property type="term" value="P:rRNA catabolic process"/>
    <property type="evidence" value="ECO:0007669"/>
    <property type="project" value="TreeGrafter"/>
</dbReference>